<dbReference type="SUPFAM" id="SSF51110">
    <property type="entry name" value="alpha-D-mannose-specific plant lectins"/>
    <property type="match status" value="1"/>
</dbReference>
<keyword evidence="4" id="KW-1185">Reference proteome</keyword>
<dbReference type="AlphaFoldDB" id="A0A2K1KXK7"/>
<protein>
    <submittedName>
        <fullName evidence="2 3">Uncharacterized protein</fullName>
    </submittedName>
</protein>
<dbReference type="Gramene" id="Pp3c3_37560V3.1">
    <property type="protein sequence ID" value="PAC:32944678.CDS.1"/>
    <property type="gene ID" value="Pp3c3_37560"/>
</dbReference>
<reference evidence="2 4" key="1">
    <citation type="journal article" date="2008" name="Science">
        <title>The Physcomitrella genome reveals evolutionary insights into the conquest of land by plants.</title>
        <authorList>
            <person name="Rensing S."/>
            <person name="Lang D."/>
            <person name="Zimmer A."/>
            <person name="Terry A."/>
            <person name="Salamov A."/>
            <person name="Shapiro H."/>
            <person name="Nishiyama T."/>
            <person name="Perroud P.-F."/>
            <person name="Lindquist E."/>
            <person name="Kamisugi Y."/>
            <person name="Tanahashi T."/>
            <person name="Sakakibara K."/>
            <person name="Fujita T."/>
            <person name="Oishi K."/>
            <person name="Shin-I T."/>
            <person name="Kuroki Y."/>
            <person name="Toyoda A."/>
            <person name="Suzuki Y."/>
            <person name="Hashimoto A."/>
            <person name="Yamaguchi K."/>
            <person name="Sugano A."/>
            <person name="Kohara Y."/>
            <person name="Fujiyama A."/>
            <person name="Anterola A."/>
            <person name="Aoki S."/>
            <person name="Ashton N."/>
            <person name="Barbazuk W.B."/>
            <person name="Barker E."/>
            <person name="Bennetzen J."/>
            <person name="Bezanilla M."/>
            <person name="Blankenship R."/>
            <person name="Cho S.H."/>
            <person name="Dutcher S."/>
            <person name="Estelle M."/>
            <person name="Fawcett J.A."/>
            <person name="Gundlach H."/>
            <person name="Hanada K."/>
            <person name="Heyl A."/>
            <person name="Hicks K.A."/>
            <person name="Hugh J."/>
            <person name="Lohr M."/>
            <person name="Mayer K."/>
            <person name="Melkozernov A."/>
            <person name="Murata T."/>
            <person name="Nelson D."/>
            <person name="Pils B."/>
            <person name="Prigge M."/>
            <person name="Reiss B."/>
            <person name="Renner T."/>
            <person name="Rombauts S."/>
            <person name="Rushton P."/>
            <person name="Sanderfoot A."/>
            <person name="Schween G."/>
            <person name="Shiu S.-H."/>
            <person name="Stueber K."/>
            <person name="Theodoulou F.L."/>
            <person name="Tu H."/>
            <person name="Van de Peer Y."/>
            <person name="Verrier P.J."/>
            <person name="Waters E."/>
            <person name="Wood A."/>
            <person name="Yang L."/>
            <person name="Cove D."/>
            <person name="Cuming A."/>
            <person name="Hasebe M."/>
            <person name="Lucas S."/>
            <person name="Mishler D.B."/>
            <person name="Reski R."/>
            <person name="Grigoriev I."/>
            <person name="Quatrano R.S."/>
            <person name="Boore J.L."/>
        </authorList>
    </citation>
    <scope>NUCLEOTIDE SEQUENCE [LARGE SCALE GENOMIC DNA]</scope>
    <source>
        <strain evidence="3 4">cv. Gransden 2004</strain>
    </source>
</reference>
<dbReference type="InterPro" id="IPR036426">
    <property type="entry name" value="Bulb-type_lectin_dom_sf"/>
</dbReference>
<dbReference type="InParanoid" id="A0A2K1KXK7"/>
<reference evidence="2 4" key="2">
    <citation type="journal article" date="2018" name="Plant J.">
        <title>The Physcomitrella patens chromosome-scale assembly reveals moss genome structure and evolution.</title>
        <authorList>
            <person name="Lang D."/>
            <person name="Ullrich K.K."/>
            <person name="Murat F."/>
            <person name="Fuchs J."/>
            <person name="Jenkins J."/>
            <person name="Haas F.B."/>
            <person name="Piednoel M."/>
            <person name="Gundlach H."/>
            <person name="Van Bel M."/>
            <person name="Meyberg R."/>
            <person name="Vives C."/>
            <person name="Morata J."/>
            <person name="Symeonidi A."/>
            <person name="Hiss M."/>
            <person name="Muchero W."/>
            <person name="Kamisugi Y."/>
            <person name="Saleh O."/>
            <person name="Blanc G."/>
            <person name="Decker E.L."/>
            <person name="van Gessel N."/>
            <person name="Grimwood J."/>
            <person name="Hayes R.D."/>
            <person name="Graham S.W."/>
            <person name="Gunter L.E."/>
            <person name="McDaniel S.F."/>
            <person name="Hoernstein S.N.W."/>
            <person name="Larsson A."/>
            <person name="Li F.W."/>
            <person name="Perroud P.F."/>
            <person name="Phillips J."/>
            <person name="Ranjan P."/>
            <person name="Rokshar D.S."/>
            <person name="Rothfels C.J."/>
            <person name="Schneider L."/>
            <person name="Shu S."/>
            <person name="Stevenson D.W."/>
            <person name="Thummler F."/>
            <person name="Tillich M."/>
            <person name="Villarreal Aguilar J.C."/>
            <person name="Widiez T."/>
            <person name="Wong G.K."/>
            <person name="Wymore A."/>
            <person name="Zhang Y."/>
            <person name="Zimmer A.D."/>
            <person name="Quatrano R.S."/>
            <person name="Mayer K.F.X."/>
            <person name="Goodstein D."/>
            <person name="Casacuberta J.M."/>
            <person name="Vandepoele K."/>
            <person name="Reski R."/>
            <person name="Cuming A.C."/>
            <person name="Tuskan G.A."/>
            <person name="Maumus F."/>
            <person name="Salse J."/>
            <person name="Schmutz J."/>
            <person name="Rensing S.A."/>
        </authorList>
    </citation>
    <scope>NUCLEOTIDE SEQUENCE [LARGE SCALE GENOMIC DNA]</scope>
    <source>
        <strain evidence="3 4">cv. Gransden 2004</strain>
    </source>
</reference>
<proteinExistence type="predicted"/>
<dbReference type="PaxDb" id="3218-PP1S96_169V6.1"/>
<dbReference type="EMBL" id="ABEU02000003">
    <property type="protein sequence ID" value="PNR58525.1"/>
    <property type="molecule type" value="Genomic_DNA"/>
</dbReference>
<organism evidence="2">
    <name type="scientific">Physcomitrium patens</name>
    <name type="common">Spreading-leaved earth moss</name>
    <name type="synonym">Physcomitrella patens</name>
    <dbReference type="NCBI Taxonomy" id="3218"/>
    <lineage>
        <taxon>Eukaryota</taxon>
        <taxon>Viridiplantae</taxon>
        <taxon>Streptophyta</taxon>
        <taxon>Embryophyta</taxon>
        <taxon>Bryophyta</taxon>
        <taxon>Bryophytina</taxon>
        <taxon>Bryopsida</taxon>
        <taxon>Funariidae</taxon>
        <taxon>Funariales</taxon>
        <taxon>Funariaceae</taxon>
        <taxon>Physcomitrium</taxon>
    </lineage>
</organism>
<accession>A0A2K1KXK7</accession>
<sequence>MYIFKSRLLNLLNFVMTLTSIPCAADGVQEAQSIVVALGQFPVGFALRSKNDRYLLAMQNDCNLVLYDFAKSRLPSWVTNTFGQGANCYAIV</sequence>
<dbReference type="Proteomes" id="UP000006727">
    <property type="component" value="Chromosome 3"/>
</dbReference>
<evidence type="ECO:0000313" key="2">
    <source>
        <dbReference type="EMBL" id="PNR58525.1"/>
    </source>
</evidence>
<reference evidence="3" key="3">
    <citation type="submission" date="2020-12" db="UniProtKB">
        <authorList>
            <consortium name="EnsemblPlants"/>
        </authorList>
    </citation>
    <scope>IDENTIFICATION</scope>
</reference>
<evidence type="ECO:0000313" key="4">
    <source>
        <dbReference type="Proteomes" id="UP000006727"/>
    </source>
</evidence>
<gene>
    <name evidence="2" type="ORF">PHYPA_005520</name>
</gene>
<dbReference type="EnsemblPlants" id="Pp3c3_37560V3.1">
    <property type="protein sequence ID" value="PAC:32944678.CDS.1"/>
    <property type="gene ID" value="Pp3c3_37560"/>
</dbReference>
<feature type="chain" id="PRO_5036319096" evidence="1">
    <location>
        <begin position="26"/>
        <end position="92"/>
    </location>
</feature>
<keyword evidence="1" id="KW-0732">Signal</keyword>
<name>A0A2K1KXK7_PHYPA</name>
<evidence type="ECO:0000313" key="3">
    <source>
        <dbReference type="EnsemblPlants" id="PAC:32944678.CDS.1"/>
    </source>
</evidence>
<feature type="signal peptide" evidence="1">
    <location>
        <begin position="1"/>
        <end position="25"/>
    </location>
</feature>
<evidence type="ECO:0000256" key="1">
    <source>
        <dbReference type="SAM" id="SignalP"/>
    </source>
</evidence>
<dbReference type="Gene3D" id="2.90.10.30">
    <property type="match status" value="1"/>
</dbReference>